<keyword evidence="2" id="KW-1003">Cell membrane</keyword>
<evidence type="ECO:0000256" key="2">
    <source>
        <dbReference type="ARBA" id="ARBA00022475"/>
    </source>
</evidence>
<comment type="subcellular location">
    <subcellularLocation>
        <location evidence="1">Cell membrane</location>
        <topology evidence="1">Multi-pass membrane protein</topology>
    </subcellularLocation>
</comment>
<dbReference type="InterPro" id="IPR001851">
    <property type="entry name" value="ABC_transp_permease"/>
</dbReference>
<reference evidence="7 8" key="1">
    <citation type="submission" date="2019-07" db="EMBL/GenBank/DDBJ databases">
        <title>Whole genome shotgun sequence of Reyranella soli NBRC 108950.</title>
        <authorList>
            <person name="Hosoyama A."/>
            <person name="Uohara A."/>
            <person name="Ohji S."/>
            <person name="Ichikawa N."/>
        </authorList>
    </citation>
    <scope>NUCLEOTIDE SEQUENCE [LARGE SCALE GENOMIC DNA]</scope>
    <source>
        <strain evidence="7 8">NBRC 108950</strain>
    </source>
</reference>
<dbReference type="GO" id="GO:0015658">
    <property type="term" value="F:branched-chain amino acid transmembrane transporter activity"/>
    <property type="evidence" value="ECO:0007669"/>
    <property type="project" value="InterPro"/>
</dbReference>
<dbReference type="RefSeq" id="WP_147150299.1">
    <property type="nucleotide sequence ID" value="NZ_BKAJ01000058.1"/>
</dbReference>
<keyword evidence="3 6" id="KW-0812">Transmembrane</keyword>
<evidence type="ECO:0000313" key="8">
    <source>
        <dbReference type="Proteomes" id="UP000321058"/>
    </source>
</evidence>
<feature type="transmembrane region" description="Helical" evidence="6">
    <location>
        <begin position="87"/>
        <end position="111"/>
    </location>
</feature>
<feature type="transmembrane region" description="Helical" evidence="6">
    <location>
        <begin position="248"/>
        <end position="278"/>
    </location>
</feature>
<proteinExistence type="predicted"/>
<evidence type="ECO:0000256" key="4">
    <source>
        <dbReference type="ARBA" id="ARBA00022989"/>
    </source>
</evidence>
<sequence>MTQKPAAFVAIILGCAVVLALAPLILPPFYVRVGQLMLYSAGLAVAWTILGGFAGYASFGHAAFIGVGAFAAGLVEERLTGLPPALLLPIGMLVGGLACAILSAAVAYPILRLRGTFFAIAMLGVCHVCAELNNNIDVLQGSLGLNFPAVAPAAWDPAVFFYELYLAAGVVVFLIAWQIQRSRFGAGLLSIREDEDTARMLGVPTERYKRIAFVASAVLTGLLGVIYAHSLGYITTDSVYRDDTNLSLIVYSLLGGMGTLFGPVIGAFMLVFITQVVLARLLDFHLFATGLLLVLLVLAAPGGVLGLVKSWKLRRRAAATAPAE</sequence>
<evidence type="ECO:0000256" key="3">
    <source>
        <dbReference type="ARBA" id="ARBA00022692"/>
    </source>
</evidence>
<keyword evidence="5 6" id="KW-0472">Membrane</keyword>
<feature type="transmembrane region" description="Helical" evidence="6">
    <location>
        <begin position="211"/>
        <end position="236"/>
    </location>
</feature>
<name>A0A512NBA8_9HYPH</name>
<dbReference type="InterPro" id="IPR043428">
    <property type="entry name" value="LivM-like"/>
</dbReference>
<dbReference type="Pfam" id="PF02653">
    <property type="entry name" value="BPD_transp_2"/>
    <property type="match status" value="1"/>
</dbReference>
<dbReference type="OrthoDB" id="9810505at2"/>
<dbReference type="PROSITE" id="PS51257">
    <property type="entry name" value="PROKAR_LIPOPROTEIN"/>
    <property type="match status" value="1"/>
</dbReference>
<keyword evidence="4 6" id="KW-1133">Transmembrane helix</keyword>
<feature type="transmembrane region" description="Helical" evidence="6">
    <location>
        <begin position="284"/>
        <end position="308"/>
    </location>
</feature>
<protein>
    <submittedName>
        <fullName evidence="7">Branched-chain amino acid ABC transporter permease</fullName>
    </submittedName>
</protein>
<evidence type="ECO:0000313" key="7">
    <source>
        <dbReference type="EMBL" id="GEP56228.1"/>
    </source>
</evidence>
<dbReference type="Proteomes" id="UP000321058">
    <property type="component" value="Unassembled WGS sequence"/>
</dbReference>
<comment type="caution">
    <text evidence="7">The sequence shown here is derived from an EMBL/GenBank/DDBJ whole genome shotgun (WGS) entry which is preliminary data.</text>
</comment>
<feature type="transmembrane region" description="Helical" evidence="6">
    <location>
        <begin position="33"/>
        <end position="50"/>
    </location>
</feature>
<evidence type="ECO:0000256" key="5">
    <source>
        <dbReference type="ARBA" id="ARBA00023136"/>
    </source>
</evidence>
<dbReference type="CDD" id="cd06581">
    <property type="entry name" value="TM_PBP1_LivM_like"/>
    <property type="match status" value="1"/>
</dbReference>
<evidence type="ECO:0000256" key="6">
    <source>
        <dbReference type="SAM" id="Phobius"/>
    </source>
</evidence>
<keyword evidence="8" id="KW-1185">Reference proteome</keyword>
<dbReference type="AlphaFoldDB" id="A0A512NBA8"/>
<feature type="transmembrane region" description="Helical" evidence="6">
    <location>
        <begin position="6"/>
        <end position="26"/>
    </location>
</feature>
<dbReference type="GO" id="GO:0005886">
    <property type="term" value="C:plasma membrane"/>
    <property type="evidence" value="ECO:0007669"/>
    <property type="project" value="UniProtKB-SubCell"/>
</dbReference>
<feature type="transmembrane region" description="Helical" evidence="6">
    <location>
        <begin position="56"/>
        <end position="75"/>
    </location>
</feature>
<dbReference type="EMBL" id="BKAJ01000058">
    <property type="protein sequence ID" value="GEP56228.1"/>
    <property type="molecule type" value="Genomic_DNA"/>
</dbReference>
<dbReference type="PANTHER" id="PTHR30482:SF10">
    <property type="entry name" value="HIGH-AFFINITY BRANCHED-CHAIN AMINO ACID TRANSPORT PROTEIN BRAE"/>
    <property type="match status" value="1"/>
</dbReference>
<feature type="transmembrane region" description="Helical" evidence="6">
    <location>
        <begin position="157"/>
        <end position="179"/>
    </location>
</feature>
<dbReference type="PANTHER" id="PTHR30482">
    <property type="entry name" value="HIGH-AFFINITY BRANCHED-CHAIN AMINO ACID TRANSPORT SYSTEM PERMEASE"/>
    <property type="match status" value="1"/>
</dbReference>
<gene>
    <name evidence="7" type="ORF">RSO01_33940</name>
</gene>
<organism evidence="7 8">
    <name type="scientific">Reyranella soli</name>
    <dbReference type="NCBI Taxonomy" id="1230389"/>
    <lineage>
        <taxon>Bacteria</taxon>
        <taxon>Pseudomonadati</taxon>
        <taxon>Pseudomonadota</taxon>
        <taxon>Alphaproteobacteria</taxon>
        <taxon>Hyphomicrobiales</taxon>
        <taxon>Reyranellaceae</taxon>
        <taxon>Reyranella</taxon>
    </lineage>
</organism>
<accession>A0A512NBA8</accession>
<evidence type="ECO:0000256" key="1">
    <source>
        <dbReference type="ARBA" id="ARBA00004651"/>
    </source>
</evidence>